<keyword evidence="2" id="KW-0489">Methyltransferase</keyword>
<dbReference type="InterPro" id="IPR013216">
    <property type="entry name" value="Methyltransf_11"/>
</dbReference>
<keyword evidence="3" id="KW-1185">Reference proteome</keyword>
<proteinExistence type="predicted"/>
<evidence type="ECO:0000259" key="1">
    <source>
        <dbReference type="Pfam" id="PF08241"/>
    </source>
</evidence>
<reference evidence="2" key="2">
    <citation type="submission" date="2023-01" db="EMBL/GenBank/DDBJ databases">
        <authorList>
            <person name="Sun Q."/>
            <person name="Evtushenko L."/>
        </authorList>
    </citation>
    <scope>NUCLEOTIDE SEQUENCE</scope>
    <source>
        <strain evidence="2">VKM Ac-1401</strain>
    </source>
</reference>
<gene>
    <name evidence="2" type="ORF">GCM10017584_38290</name>
</gene>
<protein>
    <submittedName>
        <fullName evidence="2">Methyltransferase</fullName>
    </submittedName>
</protein>
<dbReference type="GO" id="GO:0032259">
    <property type="term" value="P:methylation"/>
    <property type="evidence" value="ECO:0007669"/>
    <property type="project" value="UniProtKB-KW"/>
</dbReference>
<organism evidence="2 3">
    <name type="scientific">Leifsonia poae</name>
    <dbReference type="NCBI Taxonomy" id="110933"/>
    <lineage>
        <taxon>Bacteria</taxon>
        <taxon>Bacillati</taxon>
        <taxon>Actinomycetota</taxon>
        <taxon>Actinomycetes</taxon>
        <taxon>Micrococcales</taxon>
        <taxon>Microbacteriaceae</taxon>
        <taxon>Leifsonia</taxon>
    </lineage>
</organism>
<dbReference type="CDD" id="cd02440">
    <property type="entry name" value="AdoMet_MTases"/>
    <property type="match status" value="1"/>
</dbReference>
<dbReference type="GO" id="GO:0008757">
    <property type="term" value="F:S-adenosylmethionine-dependent methyltransferase activity"/>
    <property type="evidence" value="ECO:0007669"/>
    <property type="project" value="InterPro"/>
</dbReference>
<reference evidence="2" key="1">
    <citation type="journal article" date="2014" name="Int. J. Syst. Evol. Microbiol.">
        <title>Complete genome sequence of Corynebacterium casei LMG S-19264T (=DSM 44701T), isolated from a smear-ripened cheese.</title>
        <authorList>
            <consortium name="US DOE Joint Genome Institute (JGI-PGF)"/>
            <person name="Walter F."/>
            <person name="Albersmeier A."/>
            <person name="Kalinowski J."/>
            <person name="Ruckert C."/>
        </authorList>
    </citation>
    <scope>NUCLEOTIDE SEQUENCE</scope>
    <source>
        <strain evidence="2">VKM Ac-1401</strain>
    </source>
</reference>
<dbReference type="Pfam" id="PF08241">
    <property type="entry name" value="Methyltransf_11"/>
    <property type="match status" value="1"/>
</dbReference>
<dbReference type="InterPro" id="IPR029063">
    <property type="entry name" value="SAM-dependent_MTases_sf"/>
</dbReference>
<feature type="domain" description="Methyltransferase type 11" evidence="1">
    <location>
        <begin position="58"/>
        <end position="151"/>
    </location>
</feature>
<sequence length="253" mass="27434">MVQTPRDGTTTDDHSAGAAYDSIAEGYAALNETSLLNEYYNRPALIQLAGDVTGHRILDAACGSGPILSDLRDRGAVATGFDSSQGMLDQARQRLGTDADLFVADLADALPFADDTFDDVIVSQALHYLEDWAPTLAEFHRVLKPGGRLIVSEEHPSATFLGDRLSGGTSEYFGTRPRTEEWTLGAGTAELTFWDRPLHAMTDAFAAAGFRIETISEPAPAAAAYERFPDEFENRPSGRFLAFLLFVLIAVEI</sequence>
<evidence type="ECO:0000313" key="3">
    <source>
        <dbReference type="Proteomes" id="UP001142372"/>
    </source>
</evidence>
<dbReference type="AlphaFoldDB" id="A0A9W6M1S1"/>
<comment type="caution">
    <text evidence="2">The sequence shown here is derived from an EMBL/GenBank/DDBJ whole genome shotgun (WGS) entry which is preliminary data.</text>
</comment>
<name>A0A9W6M1S1_9MICO</name>
<dbReference type="PANTHER" id="PTHR43591">
    <property type="entry name" value="METHYLTRANSFERASE"/>
    <property type="match status" value="1"/>
</dbReference>
<dbReference type="Gene3D" id="3.40.50.150">
    <property type="entry name" value="Vaccinia Virus protein VP39"/>
    <property type="match status" value="1"/>
</dbReference>
<keyword evidence="2" id="KW-0808">Transferase</keyword>
<evidence type="ECO:0000313" key="2">
    <source>
        <dbReference type="EMBL" id="GLJ78255.1"/>
    </source>
</evidence>
<accession>A0A9W6M1S1</accession>
<dbReference type="SUPFAM" id="SSF53335">
    <property type="entry name" value="S-adenosyl-L-methionine-dependent methyltransferases"/>
    <property type="match status" value="1"/>
</dbReference>
<dbReference type="Proteomes" id="UP001142372">
    <property type="component" value="Unassembled WGS sequence"/>
</dbReference>
<dbReference type="EMBL" id="BSEN01000015">
    <property type="protein sequence ID" value="GLJ78255.1"/>
    <property type="molecule type" value="Genomic_DNA"/>
</dbReference>